<keyword evidence="1" id="KW-0472">Membrane</keyword>
<dbReference type="AlphaFoldDB" id="A0A7Y1MIZ1"/>
<dbReference type="Proteomes" id="UP000535954">
    <property type="component" value="Unassembled WGS sequence"/>
</dbReference>
<gene>
    <name evidence="2" type="ORF">HBO13_23840</name>
    <name evidence="3" type="ORF">HBO30_28240</name>
</gene>
<dbReference type="RefSeq" id="WP_153574634.1">
    <property type="nucleotide sequence ID" value="NZ_JAAQYH010000012.1"/>
</dbReference>
<protein>
    <submittedName>
        <fullName evidence="3">Uncharacterized protein</fullName>
    </submittedName>
</protein>
<evidence type="ECO:0000313" key="5">
    <source>
        <dbReference type="Proteomes" id="UP000586252"/>
    </source>
</evidence>
<comment type="caution">
    <text evidence="3">The sequence shown here is derived from an EMBL/GenBank/DDBJ whole genome shotgun (WGS) entry which is preliminary data.</text>
</comment>
<dbReference type="EMBL" id="JAAQYH010000012">
    <property type="protein sequence ID" value="NNA75682.1"/>
    <property type="molecule type" value="Genomic_DNA"/>
</dbReference>
<organism evidence="3 5">
    <name type="scientific">Pseudomonas lactis</name>
    <dbReference type="NCBI Taxonomy" id="1615674"/>
    <lineage>
        <taxon>Bacteria</taxon>
        <taxon>Pseudomonadati</taxon>
        <taxon>Pseudomonadota</taxon>
        <taxon>Gammaproteobacteria</taxon>
        <taxon>Pseudomonadales</taxon>
        <taxon>Pseudomonadaceae</taxon>
        <taxon>Pseudomonas</taxon>
    </lineage>
</organism>
<evidence type="ECO:0000313" key="2">
    <source>
        <dbReference type="EMBL" id="NNA75682.1"/>
    </source>
</evidence>
<evidence type="ECO:0000313" key="3">
    <source>
        <dbReference type="EMBL" id="NNA82598.1"/>
    </source>
</evidence>
<dbReference type="EMBL" id="JAAQYI010000018">
    <property type="protein sequence ID" value="NNA82598.1"/>
    <property type="molecule type" value="Genomic_DNA"/>
</dbReference>
<proteinExistence type="predicted"/>
<name>A0A7Y1MIZ1_9PSED</name>
<dbReference type="GeneID" id="45736651"/>
<keyword evidence="1" id="KW-0812">Transmembrane</keyword>
<evidence type="ECO:0000256" key="1">
    <source>
        <dbReference type="SAM" id="Phobius"/>
    </source>
</evidence>
<reference evidence="4 5" key="1">
    <citation type="journal article" date="2020" name="Front. Microbiol.">
        <title>Genetic Organization of the aprX-lipA2 Operon Affects the Proteolytic Potential of Pseudomonas Species in Milk.</title>
        <authorList>
            <person name="Maier C."/>
            <person name="Huptas C."/>
            <person name="von Neubeck M."/>
            <person name="Scherer S."/>
            <person name="Wenning M."/>
            <person name="Lucking G."/>
        </authorList>
    </citation>
    <scope>NUCLEOTIDE SEQUENCE [LARGE SCALE GENOMIC DNA]</scope>
    <source>
        <strain evidence="3 5">WS 5404</strain>
        <strain evidence="2 4">WS 5405</strain>
    </source>
</reference>
<sequence length="46" mass="4966">MARPSDLESRSVFVLLNGVGFEAVFAVGMAALFAFQPLPTATLFLY</sequence>
<keyword evidence="1" id="KW-1133">Transmembrane helix</keyword>
<dbReference type="Proteomes" id="UP000586252">
    <property type="component" value="Unassembled WGS sequence"/>
</dbReference>
<feature type="transmembrane region" description="Helical" evidence="1">
    <location>
        <begin position="12"/>
        <end position="35"/>
    </location>
</feature>
<accession>A0A7Y1MIZ1</accession>
<evidence type="ECO:0000313" key="4">
    <source>
        <dbReference type="Proteomes" id="UP000535954"/>
    </source>
</evidence>